<evidence type="ECO:0008006" key="3">
    <source>
        <dbReference type="Google" id="ProtNLM"/>
    </source>
</evidence>
<keyword evidence="2" id="KW-1185">Reference proteome</keyword>
<sequence length="154" mass="16666">MSVKTELLGQIRAELRTRLERLTTAARESHAAATDADSKAESKYDTRNLEASYLARGQAKQVDELAEAVRIFDTLALPDFDITAPIDAGALVEVDQDGETSFYLLAPTGGGLVVEHLGCELTVLTPESPLYQRLRGLSTGDSLDRPALMVTEVC</sequence>
<dbReference type="EMBL" id="CP073100">
    <property type="protein sequence ID" value="QUE52828.1"/>
    <property type="molecule type" value="Genomic_DNA"/>
</dbReference>
<evidence type="ECO:0000313" key="1">
    <source>
        <dbReference type="EMBL" id="QUE52828.1"/>
    </source>
</evidence>
<name>A0A975J2G9_9BACT</name>
<proteinExistence type="predicted"/>
<accession>A0A975J2G9</accession>
<dbReference type="Proteomes" id="UP000676169">
    <property type="component" value="Chromosome"/>
</dbReference>
<organism evidence="1 2">
    <name type="scientific">Luteolibacter ambystomatis</name>
    <dbReference type="NCBI Taxonomy" id="2824561"/>
    <lineage>
        <taxon>Bacteria</taxon>
        <taxon>Pseudomonadati</taxon>
        <taxon>Verrucomicrobiota</taxon>
        <taxon>Verrucomicrobiia</taxon>
        <taxon>Verrucomicrobiales</taxon>
        <taxon>Verrucomicrobiaceae</taxon>
        <taxon>Luteolibacter</taxon>
    </lineage>
</organism>
<dbReference type="RefSeq" id="WP_211634159.1">
    <property type="nucleotide sequence ID" value="NZ_CP073100.1"/>
</dbReference>
<gene>
    <name evidence="1" type="ORF">KBB96_08015</name>
</gene>
<protein>
    <recommendedName>
        <fullName evidence="3">Transcription elongation factor GreAB</fullName>
    </recommendedName>
</protein>
<dbReference type="KEGG" id="lamb:KBB96_08015"/>
<reference evidence="1" key="1">
    <citation type="submission" date="2021-04" db="EMBL/GenBank/DDBJ databases">
        <title>Luteolibacter sp. 32A isolated from the skin of an Anderson's salamander (Ambystoma andersonii).</title>
        <authorList>
            <person name="Spergser J."/>
            <person name="Busse H.-J."/>
        </authorList>
    </citation>
    <scope>NUCLEOTIDE SEQUENCE</scope>
    <source>
        <strain evidence="1">32A</strain>
    </source>
</reference>
<evidence type="ECO:0000313" key="2">
    <source>
        <dbReference type="Proteomes" id="UP000676169"/>
    </source>
</evidence>
<dbReference type="AlphaFoldDB" id="A0A975J2G9"/>